<sequence length="257" mass="25794">MDTGLKGKNVLVPGSSSGIGLAIAQALAEEGANVVLAARREDVVQAEAAKLPSAIGIALDLNADGAPAALVEAAEEAFGPIDVLVLNGGGPPPGGAADVTDEQALAAAHQLLLQHIRLTNLVLPGMRGRGWGRIVAVGSSGVQQPLPNLALSNIGRAGLAGYLKTLAAEVAGDGVTVNMVLPGRIDTDRVASLDAAAAKRTGSTPEEARRSSEAGIPAGRYGKPGEFAAVVAFLAGTPAAYVTGEQIRVDGGMVRSY</sequence>
<dbReference type="Pfam" id="PF13561">
    <property type="entry name" value="adh_short_C2"/>
    <property type="match status" value="1"/>
</dbReference>
<reference evidence="3 4" key="1">
    <citation type="journal article" date="2023" name="Int. J. Syst. Evol. Microbiol.">
        <title>Arthrobacter mangrovi sp. nov., an actinobacterium isolated from the rhizosphere of a mangrove.</title>
        <authorList>
            <person name="Hamada M."/>
            <person name="Saitou S."/>
            <person name="Enomoto N."/>
            <person name="Nanri K."/>
            <person name="Hidaka K."/>
            <person name="Miura T."/>
            <person name="Tamura T."/>
        </authorList>
    </citation>
    <scope>NUCLEOTIDE SEQUENCE [LARGE SCALE GENOMIC DNA]</scope>
    <source>
        <strain evidence="3 4">NBRC 112813</strain>
    </source>
</reference>
<dbReference type="SUPFAM" id="SSF51735">
    <property type="entry name" value="NAD(P)-binding Rossmann-fold domains"/>
    <property type="match status" value="1"/>
</dbReference>
<dbReference type="RefSeq" id="WP_264794703.1">
    <property type="nucleotide sequence ID" value="NZ_BRVS01000004.1"/>
</dbReference>
<dbReference type="EMBL" id="BRVS01000004">
    <property type="protein sequence ID" value="GLB66554.1"/>
    <property type="molecule type" value="Genomic_DNA"/>
</dbReference>
<dbReference type="Proteomes" id="UP001209654">
    <property type="component" value="Unassembled WGS sequence"/>
</dbReference>
<dbReference type="InterPro" id="IPR002347">
    <property type="entry name" value="SDR_fam"/>
</dbReference>
<dbReference type="InterPro" id="IPR050259">
    <property type="entry name" value="SDR"/>
</dbReference>
<gene>
    <name evidence="3" type="ORF">AHIS1636_09930</name>
</gene>
<name>A0ABQ5MRF8_9MICC</name>
<dbReference type="InterPro" id="IPR036291">
    <property type="entry name" value="NAD(P)-bd_dom_sf"/>
</dbReference>
<evidence type="ECO:0000313" key="4">
    <source>
        <dbReference type="Proteomes" id="UP001209654"/>
    </source>
</evidence>
<dbReference type="PRINTS" id="PR00081">
    <property type="entry name" value="GDHRDH"/>
</dbReference>
<evidence type="ECO:0000256" key="1">
    <source>
        <dbReference type="ARBA" id="ARBA00006484"/>
    </source>
</evidence>
<organism evidence="3 4">
    <name type="scientific">Arthrobacter mangrovi</name>
    <dbReference type="NCBI Taxonomy" id="2966350"/>
    <lineage>
        <taxon>Bacteria</taxon>
        <taxon>Bacillati</taxon>
        <taxon>Actinomycetota</taxon>
        <taxon>Actinomycetes</taxon>
        <taxon>Micrococcales</taxon>
        <taxon>Micrococcaceae</taxon>
        <taxon>Arthrobacter</taxon>
    </lineage>
</organism>
<dbReference type="PANTHER" id="PTHR42879:SF6">
    <property type="entry name" value="NADPH-DEPENDENT REDUCTASE BACG"/>
    <property type="match status" value="1"/>
</dbReference>
<comment type="caution">
    <text evidence="3">The sequence shown here is derived from an EMBL/GenBank/DDBJ whole genome shotgun (WGS) entry which is preliminary data.</text>
</comment>
<evidence type="ECO:0000313" key="3">
    <source>
        <dbReference type="EMBL" id="GLB66554.1"/>
    </source>
</evidence>
<protein>
    <submittedName>
        <fullName evidence="3">3-oxoacyl-ACP reductase</fullName>
    </submittedName>
</protein>
<feature type="region of interest" description="Disordered" evidence="2">
    <location>
        <begin position="197"/>
        <end position="217"/>
    </location>
</feature>
<accession>A0ABQ5MRF8</accession>
<keyword evidence="4" id="KW-1185">Reference proteome</keyword>
<dbReference type="Gene3D" id="3.40.50.720">
    <property type="entry name" value="NAD(P)-binding Rossmann-like Domain"/>
    <property type="match status" value="1"/>
</dbReference>
<comment type="similarity">
    <text evidence="1">Belongs to the short-chain dehydrogenases/reductases (SDR) family.</text>
</comment>
<evidence type="ECO:0000256" key="2">
    <source>
        <dbReference type="SAM" id="MobiDB-lite"/>
    </source>
</evidence>
<proteinExistence type="inferred from homology"/>
<dbReference type="PANTHER" id="PTHR42879">
    <property type="entry name" value="3-OXOACYL-(ACYL-CARRIER-PROTEIN) REDUCTASE"/>
    <property type="match status" value="1"/>
</dbReference>